<reference evidence="2 3" key="1">
    <citation type="journal article" date="2019" name="Genome Biol. Evol.">
        <title>Insights into the evolution of the New World diploid cottons (Gossypium, subgenus Houzingenia) based on genome sequencing.</title>
        <authorList>
            <person name="Grover C.E."/>
            <person name="Arick M.A. 2nd"/>
            <person name="Thrash A."/>
            <person name="Conover J.L."/>
            <person name="Sanders W.S."/>
            <person name="Peterson D.G."/>
            <person name="Frelichowski J.E."/>
            <person name="Scheffler J.A."/>
            <person name="Scheffler B.E."/>
            <person name="Wendel J.F."/>
        </authorList>
    </citation>
    <scope>NUCLEOTIDE SEQUENCE [LARGE SCALE GENOMIC DNA]</scope>
    <source>
        <strain evidence="2">57</strain>
        <tissue evidence="2">Leaf</tissue>
    </source>
</reference>
<comment type="caution">
    <text evidence="2">The sequence shown here is derived from an EMBL/GenBank/DDBJ whole genome shotgun (WGS) entry which is preliminary data.</text>
</comment>
<protein>
    <submittedName>
        <fullName evidence="2">Uncharacterized protein</fullName>
    </submittedName>
</protein>
<evidence type="ECO:0000313" key="3">
    <source>
        <dbReference type="Proteomes" id="UP000593573"/>
    </source>
</evidence>
<organism evidence="2 3">
    <name type="scientific">Gossypium klotzschianum</name>
    <dbReference type="NCBI Taxonomy" id="34286"/>
    <lineage>
        <taxon>Eukaryota</taxon>
        <taxon>Viridiplantae</taxon>
        <taxon>Streptophyta</taxon>
        <taxon>Embryophyta</taxon>
        <taxon>Tracheophyta</taxon>
        <taxon>Spermatophyta</taxon>
        <taxon>Magnoliopsida</taxon>
        <taxon>eudicotyledons</taxon>
        <taxon>Gunneridae</taxon>
        <taxon>Pentapetalae</taxon>
        <taxon>rosids</taxon>
        <taxon>malvids</taxon>
        <taxon>Malvales</taxon>
        <taxon>Malvaceae</taxon>
        <taxon>Malvoideae</taxon>
        <taxon>Gossypium</taxon>
    </lineage>
</organism>
<feature type="compositionally biased region" description="Polar residues" evidence="1">
    <location>
        <begin position="1"/>
        <end position="17"/>
    </location>
</feature>
<dbReference type="EMBL" id="JABFAB010000008">
    <property type="protein sequence ID" value="MBA0655765.1"/>
    <property type="molecule type" value="Genomic_DNA"/>
</dbReference>
<sequence>MSNSLYVNNDGASLSGNTDDDSSLVGDQNTKKVLFNDPNPVLDLEMVDGSSPTSSQSRKEMLLRKDS</sequence>
<proteinExistence type="predicted"/>
<keyword evidence="3" id="KW-1185">Reference proteome</keyword>
<accession>A0A7J8UZ16</accession>
<dbReference type="Proteomes" id="UP000593573">
    <property type="component" value="Unassembled WGS sequence"/>
</dbReference>
<name>A0A7J8UZ16_9ROSI</name>
<evidence type="ECO:0000313" key="2">
    <source>
        <dbReference type="EMBL" id="MBA0655765.1"/>
    </source>
</evidence>
<feature type="compositionally biased region" description="Basic and acidic residues" evidence="1">
    <location>
        <begin position="57"/>
        <end position="67"/>
    </location>
</feature>
<feature type="region of interest" description="Disordered" evidence="1">
    <location>
        <begin position="1"/>
        <end position="67"/>
    </location>
</feature>
<evidence type="ECO:0000256" key="1">
    <source>
        <dbReference type="SAM" id="MobiDB-lite"/>
    </source>
</evidence>
<dbReference type="AlphaFoldDB" id="A0A7J8UZ16"/>
<gene>
    <name evidence="2" type="ORF">Goklo_008200</name>
</gene>